<proteinExistence type="inferred from homology"/>
<dbReference type="SUPFAM" id="SSF53448">
    <property type="entry name" value="Nucleotide-diphospho-sugar transferases"/>
    <property type="match status" value="1"/>
</dbReference>
<comment type="caution">
    <text evidence="3">The sequence shown here is derived from an EMBL/GenBank/DDBJ whole genome shotgun (WGS) entry which is preliminary data.</text>
</comment>
<sequence>MKESGLPLVSILIPTYNRPALLQEALESAIDQTYPHTEIVISDDSTNDETERLIREYYAPYYPHIRYKKQPKTLGGLRNNQFLLEEATGECVNYLMDDDLFAPTKIERMMAFFLEDKEVKLVTSHRQCFFGSGMHRLMTSTVKKHYEEDTIVDGIELGNYLLMYNHNIIGEPTTALFRKRDLHVPFGTYEGREYGCNVDKAMWLHLLRQGKAVYIADTLSYFRLHQGQQSKRQPILLKGLEDYAHEVTASYRCGFLQGDGQYKKALLKVLEYACYIGEEHGLIDNETYKGVIEAIQMEYNEVAY</sequence>
<dbReference type="Pfam" id="PF00535">
    <property type="entry name" value="Glycos_transf_2"/>
    <property type="match status" value="1"/>
</dbReference>
<evidence type="ECO:0000313" key="4">
    <source>
        <dbReference type="Proteomes" id="UP000605259"/>
    </source>
</evidence>
<feature type="domain" description="Glycosyltransferase 2-like" evidence="2">
    <location>
        <begin position="10"/>
        <end position="128"/>
    </location>
</feature>
<keyword evidence="4" id="KW-1185">Reference proteome</keyword>
<name>A0A917EQ66_9BACI</name>
<comment type="similarity">
    <text evidence="1">Belongs to the glycosyltransferase 2 family.</text>
</comment>
<dbReference type="InterPro" id="IPR029044">
    <property type="entry name" value="Nucleotide-diphossugar_trans"/>
</dbReference>
<reference evidence="3" key="2">
    <citation type="submission" date="2020-09" db="EMBL/GenBank/DDBJ databases">
        <authorList>
            <person name="Sun Q."/>
            <person name="Zhou Y."/>
        </authorList>
    </citation>
    <scope>NUCLEOTIDE SEQUENCE</scope>
    <source>
        <strain evidence="3">CGMCC 1.12698</strain>
    </source>
</reference>
<dbReference type="CDD" id="cd00761">
    <property type="entry name" value="Glyco_tranf_GTA_type"/>
    <property type="match status" value="1"/>
</dbReference>
<dbReference type="RefSeq" id="WP_188388410.1">
    <property type="nucleotide sequence ID" value="NZ_BMFK01000001.1"/>
</dbReference>
<protein>
    <recommendedName>
        <fullName evidence="2">Glycosyltransferase 2-like domain-containing protein</fullName>
    </recommendedName>
</protein>
<accession>A0A917EQ66</accession>
<evidence type="ECO:0000259" key="2">
    <source>
        <dbReference type="Pfam" id="PF00535"/>
    </source>
</evidence>
<dbReference type="AlphaFoldDB" id="A0A917EQ66"/>
<dbReference type="Proteomes" id="UP000605259">
    <property type="component" value="Unassembled WGS sequence"/>
</dbReference>
<dbReference type="GO" id="GO:0016758">
    <property type="term" value="F:hexosyltransferase activity"/>
    <property type="evidence" value="ECO:0007669"/>
    <property type="project" value="UniProtKB-ARBA"/>
</dbReference>
<dbReference type="InterPro" id="IPR001173">
    <property type="entry name" value="Glyco_trans_2-like"/>
</dbReference>
<dbReference type="PANTHER" id="PTHR22916">
    <property type="entry name" value="GLYCOSYLTRANSFERASE"/>
    <property type="match status" value="1"/>
</dbReference>
<evidence type="ECO:0000313" key="3">
    <source>
        <dbReference type="EMBL" id="GGE71744.1"/>
    </source>
</evidence>
<reference evidence="3" key="1">
    <citation type="journal article" date="2014" name="Int. J. Syst. Evol. Microbiol.">
        <title>Complete genome sequence of Corynebacterium casei LMG S-19264T (=DSM 44701T), isolated from a smear-ripened cheese.</title>
        <authorList>
            <consortium name="US DOE Joint Genome Institute (JGI-PGF)"/>
            <person name="Walter F."/>
            <person name="Albersmeier A."/>
            <person name="Kalinowski J."/>
            <person name="Ruckert C."/>
        </authorList>
    </citation>
    <scope>NUCLEOTIDE SEQUENCE</scope>
    <source>
        <strain evidence="3">CGMCC 1.12698</strain>
    </source>
</reference>
<dbReference type="EMBL" id="BMFK01000001">
    <property type="protein sequence ID" value="GGE71744.1"/>
    <property type="molecule type" value="Genomic_DNA"/>
</dbReference>
<gene>
    <name evidence="3" type="ORF">GCM10007140_22160</name>
</gene>
<dbReference type="Gene3D" id="3.90.550.10">
    <property type="entry name" value="Spore Coat Polysaccharide Biosynthesis Protein SpsA, Chain A"/>
    <property type="match status" value="1"/>
</dbReference>
<organism evidence="3 4">
    <name type="scientific">Priestia taiwanensis</name>
    <dbReference type="NCBI Taxonomy" id="1347902"/>
    <lineage>
        <taxon>Bacteria</taxon>
        <taxon>Bacillati</taxon>
        <taxon>Bacillota</taxon>
        <taxon>Bacilli</taxon>
        <taxon>Bacillales</taxon>
        <taxon>Bacillaceae</taxon>
        <taxon>Priestia</taxon>
    </lineage>
</organism>
<dbReference type="PANTHER" id="PTHR22916:SF3">
    <property type="entry name" value="UDP-GLCNAC:BETAGAL BETA-1,3-N-ACETYLGLUCOSAMINYLTRANSFERASE-LIKE PROTEIN 1"/>
    <property type="match status" value="1"/>
</dbReference>
<evidence type="ECO:0000256" key="1">
    <source>
        <dbReference type="ARBA" id="ARBA00006739"/>
    </source>
</evidence>